<protein>
    <submittedName>
        <fullName evidence="2">Uncharacterized protein</fullName>
    </submittedName>
</protein>
<evidence type="ECO:0000313" key="2">
    <source>
        <dbReference type="EMBL" id="MPC57290.1"/>
    </source>
</evidence>
<accession>A0A5B7GAI8</accession>
<dbReference type="EMBL" id="VSRR010014664">
    <property type="protein sequence ID" value="MPC57290.1"/>
    <property type="molecule type" value="Genomic_DNA"/>
</dbReference>
<gene>
    <name evidence="2" type="ORF">E2C01_051267</name>
</gene>
<comment type="caution">
    <text evidence="2">The sequence shown here is derived from an EMBL/GenBank/DDBJ whole genome shotgun (WGS) entry which is preliminary data.</text>
</comment>
<name>A0A5B7GAI8_PORTR</name>
<proteinExistence type="predicted"/>
<dbReference type="Proteomes" id="UP000324222">
    <property type="component" value="Unassembled WGS sequence"/>
</dbReference>
<reference evidence="2 3" key="1">
    <citation type="submission" date="2019-05" db="EMBL/GenBank/DDBJ databases">
        <title>Another draft genome of Portunus trituberculatus and its Hox gene families provides insights of decapod evolution.</title>
        <authorList>
            <person name="Jeong J.-H."/>
            <person name="Song I."/>
            <person name="Kim S."/>
            <person name="Choi T."/>
            <person name="Kim D."/>
            <person name="Ryu S."/>
            <person name="Kim W."/>
        </authorList>
    </citation>
    <scope>NUCLEOTIDE SEQUENCE [LARGE SCALE GENOMIC DNA]</scope>
    <source>
        <tissue evidence="2">Muscle</tissue>
    </source>
</reference>
<evidence type="ECO:0000313" key="3">
    <source>
        <dbReference type="Proteomes" id="UP000324222"/>
    </source>
</evidence>
<keyword evidence="3" id="KW-1185">Reference proteome</keyword>
<evidence type="ECO:0000256" key="1">
    <source>
        <dbReference type="SAM" id="MobiDB-lite"/>
    </source>
</evidence>
<feature type="region of interest" description="Disordered" evidence="1">
    <location>
        <begin position="1"/>
        <end position="70"/>
    </location>
</feature>
<sequence length="115" mass="11851">MRSLNKKMTRGGGDSRRTQEQVTRGGVPHGGASSGSSVGVEFPRRETEAAAQKGPTGAPSGKGPENLSFKRSQCTGACWPADEGRQGRLGVAAVESEVEAEAALVVCDPVVLEAV</sequence>
<organism evidence="2 3">
    <name type="scientific">Portunus trituberculatus</name>
    <name type="common">Swimming crab</name>
    <name type="synonym">Neptunus trituberculatus</name>
    <dbReference type="NCBI Taxonomy" id="210409"/>
    <lineage>
        <taxon>Eukaryota</taxon>
        <taxon>Metazoa</taxon>
        <taxon>Ecdysozoa</taxon>
        <taxon>Arthropoda</taxon>
        <taxon>Crustacea</taxon>
        <taxon>Multicrustacea</taxon>
        <taxon>Malacostraca</taxon>
        <taxon>Eumalacostraca</taxon>
        <taxon>Eucarida</taxon>
        <taxon>Decapoda</taxon>
        <taxon>Pleocyemata</taxon>
        <taxon>Brachyura</taxon>
        <taxon>Eubrachyura</taxon>
        <taxon>Portunoidea</taxon>
        <taxon>Portunidae</taxon>
        <taxon>Portuninae</taxon>
        <taxon>Portunus</taxon>
    </lineage>
</organism>
<dbReference type="AlphaFoldDB" id="A0A5B7GAI8"/>